<evidence type="ECO:0000259" key="1">
    <source>
        <dbReference type="Pfam" id="PF08719"/>
    </source>
</evidence>
<dbReference type="Pfam" id="PF08719">
    <property type="entry name" value="NADAR"/>
    <property type="match status" value="1"/>
</dbReference>
<proteinExistence type="predicted"/>
<dbReference type="SUPFAM" id="SSF143990">
    <property type="entry name" value="YbiA-like"/>
    <property type="match status" value="1"/>
</dbReference>
<dbReference type="InterPro" id="IPR037238">
    <property type="entry name" value="YbiA-like_sf"/>
</dbReference>
<evidence type="ECO:0000313" key="2">
    <source>
        <dbReference type="EMBL" id="CAK8985898.1"/>
    </source>
</evidence>
<dbReference type="Proteomes" id="UP001642464">
    <property type="component" value="Unassembled WGS sequence"/>
</dbReference>
<organism evidence="2 3">
    <name type="scientific">Durusdinium trenchii</name>
    <dbReference type="NCBI Taxonomy" id="1381693"/>
    <lineage>
        <taxon>Eukaryota</taxon>
        <taxon>Sar</taxon>
        <taxon>Alveolata</taxon>
        <taxon>Dinophyceae</taxon>
        <taxon>Suessiales</taxon>
        <taxon>Symbiodiniaceae</taxon>
        <taxon>Durusdinium</taxon>
    </lineage>
</organism>
<keyword evidence="3" id="KW-1185">Reference proteome</keyword>
<comment type="caution">
    <text evidence="2">The sequence shown here is derived from an EMBL/GenBank/DDBJ whole genome shotgun (WGS) entry which is preliminary data.</text>
</comment>
<feature type="domain" description="NADAR" evidence="1">
    <location>
        <begin position="136"/>
        <end position="281"/>
    </location>
</feature>
<accession>A0ABP0H889</accession>
<evidence type="ECO:0000313" key="3">
    <source>
        <dbReference type="Proteomes" id="UP001642464"/>
    </source>
</evidence>
<dbReference type="NCBIfam" id="TIGR02464">
    <property type="entry name" value="ribofla_fusion"/>
    <property type="match status" value="1"/>
</dbReference>
<dbReference type="CDD" id="cd15457">
    <property type="entry name" value="NADAR"/>
    <property type="match status" value="1"/>
</dbReference>
<name>A0ABP0H889_9DINO</name>
<reference evidence="2 3" key="1">
    <citation type="submission" date="2024-02" db="EMBL/GenBank/DDBJ databases">
        <authorList>
            <person name="Chen Y."/>
            <person name="Shah S."/>
            <person name="Dougan E. K."/>
            <person name="Thang M."/>
            <person name="Chan C."/>
        </authorList>
    </citation>
    <scope>NUCLEOTIDE SEQUENCE [LARGE SCALE GENOMIC DNA]</scope>
</reference>
<protein>
    <submittedName>
        <fullName evidence="2">N-glycosidase R617 (Riboflavin biosynthesis intermediates N-glycosidase)</fullName>
    </submittedName>
</protein>
<dbReference type="EMBL" id="CAXAMM010000102">
    <property type="protein sequence ID" value="CAK8985898.1"/>
    <property type="molecule type" value="Genomic_DNA"/>
</dbReference>
<dbReference type="InterPro" id="IPR012816">
    <property type="entry name" value="NADAR"/>
</dbReference>
<sequence length="328" mass="36248">MAREDYIATVPTAVVVQDTDTVEDLLRDDRVQVQIVGEGGLRAGVTIGKSIDIGELRAVCKEALGLKKATWFYEVFEGKTKALGQGSKVGVGALILASRKANPRLPAKAKAKAKAKHLETEPPGSKTSIILPFFESRCVFSQFNASEFVDPFDGVTYSCCEQFMMAKKALLFGDETSLKIIMSATKPGEMKRQGRKVAKFDDKVWIRQRLAIVTRGNLLKFSQNDNCKDELLRTGDRILVEACHDAIWGSGKPRTSRFVFDQSKWGLNLLGLALMAVREILTDKGAGFDFFTTLPHLKINTKAQGDVYRTMAKLDEIKRTSAVHLGQV</sequence>
<gene>
    <name evidence="2" type="ORF">SCF082_LOCUS324</name>
</gene>
<dbReference type="Gene3D" id="1.10.357.40">
    <property type="entry name" value="YbiA-like"/>
    <property type="match status" value="1"/>
</dbReference>